<evidence type="ECO:0000313" key="2">
    <source>
        <dbReference type="Proteomes" id="UP001148737"/>
    </source>
</evidence>
<organism evidence="1 2">
    <name type="scientific">Lecanicillium saksenae</name>
    <dbReference type="NCBI Taxonomy" id="468837"/>
    <lineage>
        <taxon>Eukaryota</taxon>
        <taxon>Fungi</taxon>
        <taxon>Dikarya</taxon>
        <taxon>Ascomycota</taxon>
        <taxon>Pezizomycotina</taxon>
        <taxon>Sordariomycetes</taxon>
        <taxon>Hypocreomycetidae</taxon>
        <taxon>Hypocreales</taxon>
        <taxon>Cordycipitaceae</taxon>
        <taxon>Lecanicillium</taxon>
    </lineage>
</organism>
<dbReference type="EMBL" id="JANAKD010000406">
    <property type="protein sequence ID" value="KAJ3494170.1"/>
    <property type="molecule type" value="Genomic_DNA"/>
</dbReference>
<dbReference type="Proteomes" id="UP001148737">
    <property type="component" value="Unassembled WGS sequence"/>
</dbReference>
<comment type="caution">
    <text evidence="1">The sequence shown here is derived from an EMBL/GenBank/DDBJ whole genome shotgun (WGS) entry which is preliminary data.</text>
</comment>
<name>A0ACC1QX64_9HYPO</name>
<sequence length="265" mass="29456">MDTIALQNASLPEAALQALAEVAARDDPAIIGIVLSGSAARGMATQNSDVDVMVIRDENAVAGVRKVSHSVYIDEIPKTLAQIETVKAIDCEGAWERWSYAWALVIKDSTGGRVSEAVRRQAVLDDAEIRHMLVELSRLDEFINYTYRALKSHRDGRKDAARLDSAECVRSMLDIVFALAGRVRPYNKYLAWELDEHPLPSAEWQDGRLLRYVTGLLDGDEAAVCGVFQAIERECLAYDKRCGRDELAAIIKGWGDQLDLHRCQL</sequence>
<protein>
    <submittedName>
        <fullName evidence="1">Uncharacterized protein</fullName>
    </submittedName>
</protein>
<proteinExistence type="predicted"/>
<evidence type="ECO:0000313" key="1">
    <source>
        <dbReference type="EMBL" id="KAJ3494170.1"/>
    </source>
</evidence>
<reference evidence="1" key="1">
    <citation type="submission" date="2022-07" db="EMBL/GenBank/DDBJ databases">
        <title>Genome Sequence of Lecanicillium saksenae.</title>
        <authorList>
            <person name="Buettner E."/>
        </authorList>
    </citation>
    <scope>NUCLEOTIDE SEQUENCE</scope>
    <source>
        <strain evidence="1">VT-O1</strain>
    </source>
</reference>
<keyword evidence="2" id="KW-1185">Reference proteome</keyword>
<accession>A0ACC1QX64</accession>
<gene>
    <name evidence="1" type="ORF">NLG97_g4253</name>
</gene>